<evidence type="ECO:0000256" key="8">
    <source>
        <dbReference type="PROSITE-ProRule" id="PRU00277"/>
    </source>
</evidence>
<dbReference type="Pfam" id="PF00254">
    <property type="entry name" value="FKBP_C"/>
    <property type="match status" value="1"/>
</dbReference>
<dbReference type="InterPro" id="IPR046357">
    <property type="entry name" value="PPIase_dom_sf"/>
</dbReference>
<evidence type="ECO:0000256" key="5">
    <source>
        <dbReference type="ARBA" id="ARBA00023110"/>
    </source>
</evidence>
<evidence type="ECO:0000256" key="7">
    <source>
        <dbReference type="ARBA" id="ARBA00023235"/>
    </source>
</evidence>
<dbReference type="EC" id="5.2.1.8" evidence="9"/>
<keyword evidence="5 8" id="KW-0697">Rotamase</keyword>
<evidence type="ECO:0000256" key="4">
    <source>
        <dbReference type="ARBA" id="ARBA00022490"/>
    </source>
</evidence>
<sequence length="156" mass="17031">MNVDTGDTVRLEYTGRFEGGSVFTTSDSDVAVEHGLVSEDGASVSVSPLQFTVGRGEVIDGLDRAVRGMEPGEEKTVTVPPEDAYGEYDEDRVRRYDPEAFEEMVGEPPRIGDHVRAQNDLHGDVTAVSEDGVEVDFNHELAGKTLVFEIRLVSVE</sequence>
<dbReference type="PANTHER" id="PTHR47861">
    <property type="entry name" value="FKBP-TYPE PEPTIDYL-PROLYL CIS-TRANS ISOMERASE SLYD"/>
    <property type="match status" value="1"/>
</dbReference>
<dbReference type="STRING" id="555875.SAMN04488124_3163"/>
<dbReference type="GO" id="GO:0003755">
    <property type="term" value="F:peptidyl-prolyl cis-trans isomerase activity"/>
    <property type="evidence" value="ECO:0007669"/>
    <property type="project" value="UniProtKB-UniRule"/>
</dbReference>
<evidence type="ECO:0000256" key="6">
    <source>
        <dbReference type="ARBA" id="ARBA00023186"/>
    </source>
</evidence>
<comment type="catalytic activity">
    <reaction evidence="1 8 9">
        <text>[protein]-peptidylproline (omega=180) = [protein]-peptidylproline (omega=0)</text>
        <dbReference type="Rhea" id="RHEA:16237"/>
        <dbReference type="Rhea" id="RHEA-COMP:10747"/>
        <dbReference type="Rhea" id="RHEA-COMP:10748"/>
        <dbReference type="ChEBI" id="CHEBI:83833"/>
        <dbReference type="ChEBI" id="CHEBI:83834"/>
        <dbReference type="EC" id="5.2.1.8"/>
    </reaction>
</comment>
<name>A0A1I6IEX3_9EURY</name>
<gene>
    <name evidence="11" type="ORF">SAMN04488124_3163</name>
</gene>
<evidence type="ECO:0000256" key="2">
    <source>
        <dbReference type="ARBA" id="ARBA00004496"/>
    </source>
</evidence>
<keyword evidence="7 8" id="KW-0413">Isomerase</keyword>
<evidence type="ECO:0000313" key="11">
    <source>
        <dbReference type="EMBL" id="SFR65246.1"/>
    </source>
</evidence>
<evidence type="ECO:0000256" key="1">
    <source>
        <dbReference type="ARBA" id="ARBA00000971"/>
    </source>
</evidence>
<proteinExistence type="inferred from homology"/>
<evidence type="ECO:0000256" key="3">
    <source>
        <dbReference type="ARBA" id="ARBA00006577"/>
    </source>
</evidence>
<dbReference type="RefSeq" id="WP_089882698.1">
    <property type="nucleotide sequence ID" value="NZ_FOYS01000005.1"/>
</dbReference>
<comment type="similarity">
    <text evidence="3 9">Belongs to the FKBP-type PPIase family.</text>
</comment>
<dbReference type="Proteomes" id="UP000243250">
    <property type="component" value="Unassembled WGS sequence"/>
</dbReference>
<dbReference type="Gene3D" id="3.10.50.40">
    <property type="match status" value="1"/>
</dbReference>
<dbReference type="PROSITE" id="PS50059">
    <property type="entry name" value="FKBP_PPIASE"/>
    <property type="match status" value="1"/>
</dbReference>
<feature type="domain" description="PPIase FKBP-type" evidence="10">
    <location>
        <begin position="6"/>
        <end position="156"/>
    </location>
</feature>
<dbReference type="PANTHER" id="PTHR47861:SF3">
    <property type="entry name" value="FKBP-TYPE PEPTIDYL-PROLYL CIS-TRANS ISOMERASE SLYD"/>
    <property type="match status" value="1"/>
</dbReference>
<protein>
    <recommendedName>
        <fullName evidence="9">Peptidyl-prolyl cis-trans isomerase</fullName>
        <ecNumber evidence="9">5.2.1.8</ecNumber>
    </recommendedName>
</protein>
<evidence type="ECO:0000313" key="12">
    <source>
        <dbReference type="Proteomes" id="UP000243250"/>
    </source>
</evidence>
<organism evidence="11 12">
    <name type="scientific">Halogeometricum limi</name>
    <dbReference type="NCBI Taxonomy" id="555875"/>
    <lineage>
        <taxon>Archaea</taxon>
        <taxon>Methanobacteriati</taxon>
        <taxon>Methanobacteriota</taxon>
        <taxon>Stenosarchaea group</taxon>
        <taxon>Halobacteria</taxon>
        <taxon>Halobacteriales</taxon>
        <taxon>Haloferacaceae</taxon>
        <taxon>Halogeometricum</taxon>
    </lineage>
</organism>
<evidence type="ECO:0000259" key="10">
    <source>
        <dbReference type="PROSITE" id="PS50059"/>
    </source>
</evidence>
<dbReference type="GO" id="GO:0042026">
    <property type="term" value="P:protein refolding"/>
    <property type="evidence" value="ECO:0007669"/>
    <property type="project" value="UniProtKB-ARBA"/>
</dbReference>
<evidence type="ECO:0000256" key="9">
    <source>
        <dbReference type="RuleBase" id="RU003915"/>
    </source>
</evidence>
<comment type="subcellular location">
    <subcellularLocation>
        <location evidence="2">Cytoplasm</location>
    </subcellularLocation>
</comment>
<keyword evidence="12" id="KW-1185">Reference proteome</keyword>
<reference evidence="12" key="1">
    <citation type="submission" date="2016-10" db="EMBL/GenBank/DDBJ databases">
        <authorList>
            <person name="Varghese N."/>
            <person name="Submissions S."/>
        </authorList>
    </citation>
    <scope>NUCLEOTIDE SEQUENCE [LARGE SCALE GENOMIC DNA]</scope>
    <source>
        <strain evidence="12">CGMCC 1.8711</strain>
    </source>
</reference>
<accession>A0A1I6IEX3</accession>
<dbReference type="EMBL" id="FOYS01000005">
    <property type="protein sequence ID" value="SFR65246.1"/>
    <property type="molecule type" value="Genomic_DNA"/>
</dbReference>
<keyword evidence="4" id="KW-0963">Cytoplasm</keyword>
<keyword evidence="6" id="KW-0143">Chaperone</keyword>
<dbReference type="OrthoDB" id="8615at2157"/>
<dbReference type="AlphaFoldDB" id="A0A1I6IEX3"/>
<dbReference type="InterPro" id="IPR001179">
    <property type="entry name" value="PPIase_FKBP_dom"/>
</dbReference>
<dbReference type="GO" id="GO:0005737">
    <property type="term" value="C:cytoplasm"/>
    <property type="evidence" value="ECO:0007669"/>
    <property type="project" value="UniProtKB-SubCell"/>
</dbReference>
<dbReference type="SUPFAM" id="SSF54534">
    <property type="entry name" value="FKBP-like"/>
    <property type="match status" value="1"/>
</dbReference>